<evidence type="ECO:0000256" key="5">
    <source>
        <dbReference type="ARBA" id="ARBA00022490"/>
    </source>
</evidence>
<dbReference type="AlphaFoldDB" id="A0A813K984"/>
<dbReference type="SMART" id="SM00913">
    <property type="entry name" value="IBN_N"/>
    <property type="match status" value="1"/>
</dbReference>
<dbReference type="PANTHER" id="PTHR12596:SF2">
    <property type="entry name" value="EXPORTIN-7 ISOFORM X1"/>
    <property type="match status" value="1"/>
</dbReference>
<keyword evidence="4" id="KW-0813">Transport</keyword>
<evidence type="ECO:0000313" key="9">
    <source>
        <dbReference type="EMBL" id="CAE8698143.1"/>
    </source>
</evidence>
<dbReference type="GO" id="GO:0005737">
    <property type="term" value="C:cytoplasm"/>
    <property type="evidence" value="ECO:0007669"/>
    <property type="project" value="UniProtKB-SubCell"/>
</dbReference>
<dbReference type="SUPFAM" id="SSF48371">
    <property type="entry name" value="ARM repeat"/>
    <property type="match status" value="1"/>
</dbReference>
<sequence length="231" mass="25972">MDAGQLAQLEVFCNSLYNATSEAERAQAHQTLLPLVQNPQCMPQLQYVLAHTSSAHALIFSATGLMKLITSHWTSVSDNQKEEMRNFLLDYLAKNGPDLYRSAPMGVSPVVRLLCRVIKLAWLEGPQHQNVTDRVSEFLKSSPLHWVLGLEIYTDLTTDMQPSIGPSMSRYRRTALSFRDTALPTIFTIGIQTPLPLSHRVSFKRCAYKLTSSVFFPDSELLLHTAITHKI</sequence>
<dbReference type="GO" id="GO:0006611">
    <property type="term" value="P:protein export from nucleus"/>
    <property type="evidence" value="ECO:0007669"/>
    <property type="project" value="TreeGrafter"/>
</dbReference>
<evidence type="ECO:0000256" key="1">
    <source>
        <dbReference type="ARBA" id="ARBA00004123"/>
    </source>
</evidence>
<evidence type="ECO:0000256" key="7">
    <source>
        <dbReference type="ARBA" id="ARBA00023242"/>
    </source>
</evidence>
<dbReference type="PANTHER" id="PTHR12596">
    <property type="entry name" value="EXPORTIN 4,7-RELATED"/>
    <property type="match status" value="1"/>
</dbReference>
<evidence type="ECO:0000256" key="6">
    <source>
        <dbReference type="ARBA" id="ARBA00022927"/>
    </source>
</evidence>
<name>A0A813K984_POLGL</name>
<dbReference type="GO" id="GO:0005643">
    <property type="term" value="C:nuclear pore"/>
    <property type="evidence" value="ECO:0007669"/>
    <property type="project" value="TreeGrafter"/>
</dbReference>
<evidence type="ECO:0000256" key="2">
    <source>
        <dbReference type="ARBA" id="ARBA00004496"/>
    </source>
</evidence>
<organism evidence="9 10">
    <name type="scientific">Polarella glacialis</name>
    <name type="common">Dinoflagellate</name>
    <dbReference type="NCBI Taxonomy" id="89957"/>
    <lineage>
        <taxon>Eukaryota</taxon>
        <taxon>Sar</taxon>
        <taxon>Alveolata</taxon>
        <taxon>Dinophyceae</taxon>
        <taxon>Suessiales</taxon>
        <taxon>Suessiaceae</taxon>
        <taxon>Polarella</taxon>
    </lineage>
</organism>
<dbReference type="InterPro" id="IPR001494">
    <property type="entry name" value="Importin-beta_N"/>
</dbReference>
<dbReference type="InterPro" id="IPR011989">
    <property type="entry name" value="ARM-like"/>
</dbReference>
<proteinExistence type="inferred from homology"/>
<evidence type="ECO:0000256" key="4">
    <source>
        <dbReference type="ARBA" id="ARBA00022448"/>
    </source>
</evidence>
<evidence type="ECO:0000259" key="8">
    <source>
        <dbReference type="PROSITE" id="PS50166"/>
    </source>
</evidence>
<keyword evidence="6" id="KW-0653">Protein transport</keyword>
<dbReference type="Proteomes" id="UP000626109">
    <property type="component" value="Unassembled WGS sequence"/>
</dbReference>
<comment type="caution">
    <text evidence="9">The sequence shown here is derived from an EMBL/GenBank/DDBJ whole genome shotgun (WGS) entry which is preliminary data.</text>
</comment>
<dbReference type="InterPro" id="IPR044189">
    <property type="entry name" value="XPO4/7-like"/>
</dbReference>
<keyword evidence="5" id="KW-0963">Cytoplasm</keyword>
<dbReference type="EMBL" id="CAJNNW010028884">
    <property type="protein sequence ID" value="CAE8698143.1"/>
    <property type="molecule type" value="Genomic_DNA"/>
</dbReference>
<dbReference type="InterPro" id="IPR016024">
    <property type="entry name" value="ARM-type_fold"/>
</dbReference>
<evidence type="ECO:0000256" key="3">
    <source>
        <dbReference type="ARBA" id="ARBA00009466"/>
    </source>
</evidence>
<dbReference type="Gene3D" id="1.25.10.10">
    <property type="entry name" value="Leucine-rich Repeat Variant"/>
    <property type="match status" value="1"/>
</dbReference>
<protein>
    <recommendedName>
        <fullName evidence="8">Importin N-terminal domain-containing protein</fullName>
    </recommendedName>
</protein>
<evidence type="ECO:0000313" key="10">
    <source>
        <dbReference type="Proteomes" id="UP000626109"/>
    </source>
</evidence>
<reference evidence="9" key="1">
    <citation type="submission" date="2021-02" db="EMBL/GenBank/DDBJ databases">
        <authorList>
            <person name="Dougan E. K."/>
            <person name="Rhodes N."/>
            <person name="Thang M."/>
            <person name="Chan C."/>
        </authorList>
    </citation>
    <scope>NUCLEOTIDE SEQUENCE</scope>
</reference>
<feature type="domain" description="Importin N-terminal" evidence="8">
    <location>
        <begin position="28"/>
        <end position="94"/>
    </location>
</feature>
<comment type="similarity">
    <text evidence="3">Belongs to the exportin family.</text>
</comment>
<keyword evidence="7" id="KW-0539">Nucleus</keyword>
<gene>
    <name evidence="9" type="ORF">PGLA2088_LOCUS30587</name>
</gene>
<dbReference type="GO" id="GO:0005049">
    <property type="term" value="F:nuclear export signal receptor activity"/>
    <property type="evidence" value="ECO:0007669"/>
    <property type="project" value="InterPro"/>
</dbReference>
<dbReference type="PROSITE" id="PS50166">
    <property type="entry name" value="IMPORTIN_B_NT"/>
    <property type="match status" value="1"/>
</dbReference>
<comment type="subcellular location">
    <subcellularLocation>
        <location evidence="2">Cytoplasm</location>
    </subcellularLocation>
    <subcellularLocation>
        <location evidence="1">Nucleus</location>
    </subcellularLocation>
</comment>
<dbReference type="Pfam" id="PF03810">
    <property type="entry name" value="IBN_N"/>
    <property type="match status" value="1"/>
</dbReference>
<accession>A0A813K984</accession>
<dbReference type="GO" id="GO:0031267">
    <property type="term" value="F:small GTPase binding"/>
    <property type="evidence" value="ECO:0007669"/>
    <property type="project" value="InterPro"/>
</dbReference>